<dbReference type="PANTHER" id="PTHR11070">
    <property type="entry name" value="UVRD / RECB / PCRA DNA HELICASE FAMILY MEMBER"/>
    <property type="match status" value="1"/>
</dbReference>
<evidence type="ECO:0000259" key="5">
    <source>
        <dbReference type="Pfam" id="PF00580"/>
    </source>
</evidence>
<feature type="domain" description="UvrD-like helicase ATP-binding" evidence="5">
    <location>
        <begin position="213"/>
        <end position="323"/>
    </location>
</feature>
<dbReference type="InterPro" id="IPR000212">
    <property type="entry name" value="DNA_helicase_UvrD/REP"/>
</dbReference>
<reference evidence="8 9" key="1">
    <citation type="journal article" date="2019" name="Nat. Med.">
        <title>A library of human gut bacterial isolates paired with longitudinal multiomics data enables mechanistic microbiome research.</title>
        <authorList>
            <person name="Poyet M."/>
            <person name="Groussin M."/>
            <person name="Gibbons S.M."/>
            <person name="Avila-Pacheco J."/>
            <person name="Jiang X."/>
            <person name="Kearney S.M."/>
            <person name="Perrotta A.R."/>
            <person name="Berdy B."/>
            <person name="Zhao S."/>
            <person name="Lieberman T.D."/>
            <person name="Swanson P.K."/>
            <person name="Smith M."/>
            <person name="Roesemann S."/>
            <person name="Alexander J.E."/>
            <person name="Rich S.A."/>
            <person name="Livny J."/>
            <person name="Vlamakis H."/>
            <person name="Clish C."/>
            <person name="Bullock K."/>
            <person name="Deik A."/>
            <person name="Scott J."/>
            <person name="Pierce K.A."/>
            <person name="Xavier R.J."/>
            <person name="Alm E.J."/>
        </authorList>
    </citation>
    <scope>NUCLEOTIDE SEQUENCE [LARGE SCALE GENOMIC DNA]</scope>
    <source>
        <strain evidence="8 9">BIOML-A198</strain>
    </source>
</reference>
<comment type="caution">
    <text evidence="8">The sequence shown here is derived from an EMBL/GenBank/DDBJ whole genome shotgun (WGS) entry which is preliminary data.</text>
</comment>
<dbReference type="InterPro" id="IPR014016">
    <property type="entry name" value="UvrD-like_ATP-bd"/>
</dbReference>
<proteinExistence type="predicted"/>
<evidence type="ECO:0000259" key="6">
    <source>
        <dbReference type="Pfam" id="PF08378"/>
    </source>
</evidence>
<name>A0A9X4XAZ8_9FIRM</name>
<keyword evidence="3" id="KW-0347">Helicase</keyword>
<sequence length="590" mass="68289">MGRDYSGVNILCNKGIELTKGESIVLETLRKIYKDVTYNVFIYVQAMIGNKRPDFIIMDEKRGVSIIEVKDWSEDYIVDVNKVKVKLVDRECENPIKQIKGYKNLLSSALFTRDVDPIDEEDISLRIIYTNLNQTSQYNENLTLLFTSQVGYIFKNNLANLRVSQLFDKEALETPLLLTDLNSIRVSLYPEIEIITLDQSIISREIKALDFDQEEFAKRIPLGHYMVTGIPGSGKTVILLSRAVYLIKENPDWRILILTYNKSLSHKLNSQLERIAENLKQDAINDINLENIEIRNFHSEVSRLLGRMRKPENMDNDVWFNDESVKLASEKAYPIYDAILIDEYQDFYMNWISLCLKLCKEYTNDTSDKIFKNIFLAGDRLQSIYNRNEISWKSIGINMQGRSKFLKTSYRSAKQHLNLALNFLRNDKILKKDVDKFYVDELNNQELDAVNNGSVEFLTGNFAMIGDKIIELKKQGYKNEDFLILCPSKNCCDSVKQKSSSSIKYEMEYIKDLTDETKNIILTTYHSSKGLEAKVVFLTEIDKIYVSNDASDQIKRKILYVGMTRASEKLYIHSTSSENGKYLTELKKLL</sequence>
<gene>
    <name evidence="8" type="ORF">GMA92_01040</name>
</gene>
<dbReference type="GO" id="GO:0003677">
    <property type="term" value="F:DNA binding"/>
    <property type="evidence" value="ECO:0007669"/>
    <property type="project" value="InterPro"/>
</dbReference>
<dbReference type="GO" id="GO:0005524">
    <property type="term" value="F:ATP binding"/>
    <property type="evidence" value="ECO:0007669"/>
    <property type="project" value="UniProtKB-KW"/>
</dbReference>
<dbReference type="Gene3D" id="3.40.50.300">
    <property type="entry name" value="P-loop containing nucleotide triphosphate hydrolases"/>
    <property type="match status" value="2"/>
</dbReference>
<keyword evidence="4" id="KW-0067">ATP-binding</keyword>
<dbReference type="Pfam" id="PF08378">
    <property type="entry name" value="NERD"/>
    <property type="match status" value="1"/>
</dbReference>
<dbReference type="GO" id="GO:0000725">
    <property type="term" value="P:recombinational repair"/>
    <property type="evidence" value="ECO:0007669"/>
    <property type="project" value="TreeGrafter"/>
</dbReference>
<feature type="domain" description="NERD" evidence="6">
    <location>
        <begin position="20"/>
        <end position="110"/>
    </location>
</feature>
<protein>
    <submittedName>
        <fullName evidence="8">AAA family ATPase</fullName>
    </submittedName>
</protein>
<dbReference type="Pfam" id="PF13538">
    <property type="entry name" value="UvrD_C_2"/>
    <property type="match status" value="1"/>
</dbReference>
<evidence type="ECO:0000313" key="8">
    <source>
        <dbReference type="EMBL" id="MTK20021.1"/>
    </source>
</evidence>
<dbReference type="Pfam" id="PF00580">
    <property type="entry name" value="UvrD-helicase"/>
    <property type="match status" value="1"/>
</dbReference>
<evidence type="ECO:0000313" key="9">
    <source>
        <dbReference type="Proteomes" id="UP000487649"/>
    </source>
</evidence>
<evidence type="ECO:0000256" key="1">
    <source>
        <dbReference type="ARBA" id="ARBA00022741"/>
    </source>
</evidence>
<evidence type="ECO:0000256" key="2">
    <source>
        <dbReference type="ARBA" id="ARBA00022801"/>
    </source>
</evidence>
<evidence type="ECO:0000259" key="7">
    <source>
        <dbReference type="Pfam" id="PF13538"/>
    </source>
</evidence>
<accession>A0A9X4XAZ8</accession>
<dbReference type="OrthoDB" id="9787585at2"/>
<dbReference type="GO" id="GO:0043138">
    <property type="term" value="F:3'-5' DNA helicase activity"/>
    <property type="evidence" value="ECO:0007669"/>
    <property type="project" value="TreeGrafter"/>
</dbReference>
<dbReference type="PANTHER" id="PTHR11070:SF2">
    <property type="entry name" value="ATP-DEPENDENT DNA HELICASE SRS2"/>
    <property type="match status" value="1"/>
</dbReference>
<keyword evidence="1" id="KW-0547">Nucleotide-binding</keyword>
<dbReference type="SUPFAM" id="SSF52540">
    <property type="entry name" value="P-loop containing nucleoside triphosphate hydrolases"/>
    <property type="match status" value="1"/>
</dbReference>
<evidence type="ECO:0000256" key="4">
    <source>
        <dbReference type="ARBA" id="ARBA00022840"/>
    </source>
</evidence>
<feature type="domain" description="UvrD-like helicase C-terminal" evidence="7">
    <location>
        <begin position="522"/>
        <end position="572"/>
    </location>
</feature>
<organism evidence="8 9">
    <name type="scientific">Turicibacter sanguinis</name>
    <dbReference type="NCBI Taxonomy" id="154288"/>
    <lineage>
        <taxon>Bacteria</taxon>
        <taxon>Bacillati</taxon>
        <taxon>Bacillota</taxon>
        <taxon>Erysipelotrichia</taxon>
        <taxon>Erysipelotrichales</taxon>
        <taxon>Turicibacteraceae</taxon>
        <taxon>Turicibacter</taxon>
    </lineage>
</organism>
<dbReference type="GO" id="GO:0016787">
    <property type="term" value="F:hydrolase activity"/>
    <property type="evidence" value="ECO:0007669"/>
    <property type="project" value="UniProtKB-KW"/>
</dbReference>
<dbReference type="InterPro" id="IPR011528">
    <property type="entry name" value="NERD"/>
</dbReference>
<dbReference type="Proteomes" id="UP000487649">
    <property type="component" value="Unassembled WGS sequence"/>
</dbReference>
<dbReference type="InterPro" id="IPR027785">
    <property type="entry name" value="UvrD-like_helicase_C"/>
</dbReference>
<keyword evidence="2" id="KW-0378">Hydrolase</keyword>
<dbReference type="AlphaFoldDB" id="A0A9X4XAZ8"/>
<dbReference type="EMBL" id="WMQE01000002">
    <property type="protein sequence ID" value="MTK20021.1"/>
    <property type="molecule type" value="Genomic_DNA"/>
</dbReference>
<evidence type="ECO:0000256" key="3">
    <source>
        <dbReference type="ARBA" id="ARBA00022806"/>
    </source>
</evidence>
<dbReference type="InterPro" id="IPR027417">
    <property type="entry name" value="P-loop_NTPase"/>
</dbReference>